<evidence type="ECO:0000313" key="3">
    <source>
        <dbReference type="EMBL" id="KAK4246855.1"/>
    </source>
</evidence>
<reference evidence="3" key="2">
    <citation type="submission" date="2023-05" db="EMBL/GenBank/DDBJ databases">
        <authorList>
            <consortium name="Lawrence Berkeley National Laboratory"/>
            <person name="Steindorff A."/>
            <person name="Hensen N."/>
            <person name="Bonometti L."/>
            <person name="Westerberg I."/>
            <person name="Brannstrom I.O."/>
            <person name="Guillou S."/>
            <person name="Cros-Aarteil S."/>
            <person name="Calhoun S."/>
            <person name="Haridas S."/>
            <person name="Kuo A."/>
            <person name="Mondo S."/>
            <person name="Pangilinan J."/>
            <person name="Riley R."/>
            <person name="Labutti K."/>
            <person name="Andreopoulos B."/>
            <person name="Lipzen A."/>
            <person name="Chen C."/>
            <person name="Yanf M."/>
            <person name="Daum C."/>
            <person name="Ng V."/>
            <person name="Clum A."/>
            <person name="Ohm R."/>
            <person name="Martin F."/>
            <person name="Silar P."/>
            <person name="Natvig D."/>
            <person name="Lalanne C."/>
            <person name="Gautier V."/>
            <person name="Ament-Velasquez S.L."/>
            <person name="Kruys A."/>
            <person name="Hutchinson M.I."/>
            <person name="Powell A.J."/>
            <person name="Barry K."/>
            <person name="Miller A.N."/>
            <person name="Grigoriev I.V."/>
            <person name="Debuchy R."/>
            <person name="Gladieux P."/>
            <person name="Thoren M.H."/>
            <person name="Johannesson H."/>
        </authorList>
    </citation>
    <scope>NUCLEOTIDE SEQUENCE</scope>
    <source>
        <strain evidence="3">CBS 359.72</strain>
    </source>
</reference>
<evidence type="ECO:0000256" key="2">
    <source>
        <dbReference type="SAM" id="MobiDB-lite"/>
    </source>
</evidence>
<name>A0AAN7CR90_9PEZI</name>
<feature type="region of interest" description="Disordered" evidence="2">
    <location>
        <begin position="94"/>
        <end position="116"/>
    </location>
</feature>
<feature type="compositionally biased region" description="Acidic residues" evidence="2">
    <location>
        <begin position="101"/>
        <end position="111"/>
    </location>
</feature>
<feature type="compositionally biased region" description="Basic and acidic residues" evidence="2">
    <location>
        <begin position="384"/>
        <end position="393"/>
    </location>
</feature>
<dbReference type="Pfam" id="PF10471">
    <property type="entry name" value="ANAPC_CDC26"/>
    <property type="match status" value="1"/>
</dbReference>
<dbReference type="AlphaFoldDB" id="A0AAN7CR90"/>
<dbReference type="GO" id="GO:0005680">
    <property type="term" value="C:anaphase-promoting complex"/>
    <property type="evidence" value="ECO:0007669"/>
    <property type="project" value="InterPro"/>
</dbReference>
<feature type="compositionally biased region" description="Low complexity" evidence="2">
    <location>
        <begin position="272"/>
        <end position="287"/>
    </location>
</feature>
<evidence type="ECO:0000313" key="4">
    <source>
        <dbReference type="Proteomes" id="UP001303647"/>
    </source>
</evidence>
<feature type="compositionally biased region" description="Low complexity" evidence="2">
    <location>
        <begin position="294"/>
        <end position="310"/>
    </location>
</feature>
<accession>A0AAN7CR90</accession>
<dbReference type="GO" id="GO:0031145">
    <property type="term" value="P:anaphase-promoting complex-dependent catabolic process"/>
    <property type="evidence" value="ECO:0007669"/>
    <property type="project" value="InterPro"/>
</dbReference>
<keyword evidence="4" id="KW-1185">Reference proteome</keyword>
<feature type="region of interest" description="Disordered" evidence="2">
    <location>
        <begin position="129"/>
        <end position="407"/>
    </location>
</feature>
<dbReference type="Proteomes" id="UP001303647">
    <property type="component" value="Unassembled WGS sequence"/>
</dbReference>
<keyword evidence="1" id="KW-0833">Ubl conjugation pathway</keyword>
<evidence type="ECO:0008006" key="5">
    <source>
        <dbReference type="Google" id="ProtNLM"/>
    </source>
</evidence>
<dbReference type="EMBL" id="MU857665">
    <property type="protein sequence ID" value="KAK4246855.1"/>
    <property type="molecule type" value="Genomic_DNA"/>
</dbReference>
<proteinExistence type="predicted"/>
<feature type="compositionally biased region" description="Acidic residues" evidence="2">
    <location>
        <begin position="143"/>
        <end position="159"/>
    </location>
</feature>
<evidence type="ECO:0000256" key="1">
    <source>
        <dbReference type="ARBA" id="ARBA00022786"/>
    </source>
</evidence>
<feature type="compositionally biased region" description="Low complexity" evidence="2">
    <location>
        <begin position="326"/>
        <end position="369"/>
    </location>
</feature>
<sequence length="407" mass="42668">MLRRPATVLTLTSEDIADYEDRAAERIRAAELEARQRAAEAHARARHDASSATAALRRAALAAATPTVGSSASRYHGNGATGIDFHGTRVLSSPAEHQFSDDEEEESDVSEMETSYYARAQSQAARVSLARGQALQQARGYAEEADDDDEEQEVEMEYDSDGRAIDDQPPQQRRLRNPQRLALDDNNFLPSSQPSAATTAPTETPPNPRDTRHGSTNPPAIHQPRRTVRERTAEATPPIRETRRGGGGGGGHAQQADAPPPPPVRETRTRSTRGASAGAGARRASTSSPPPAPTRATAATTRTRGPAGAAGEQPPTARETRRRSHAPAAASADPSAAAAAAAAISAPSSQLVAPTTTAAGSGTTRSVSGMRGGSAAAAVTPEARVQRSRDERIGVAAPRRGRSHQAP</sequence>
<organism evidence="3 4">
    <name type="scientific">Corynascus novoguineensis</name>
    <dbReference type="NCBI Taxonomy" id="1126955"/>
    <lineage>
        <taxon>Eukaryota</taxon>
        <taxon>Fungi</taxon>
        <taxon>Dikarya</taxon>
        <taxon>Ascomycota</taxon>
        <taxon>Pezizomycotina</taxon>
        <taxon>Sordariomycetes</taxon>
        <taxon>Sordariomycetidae</taxon>
        <taxon>Sordariales</taxon>
        <taxon>Chaetomiaceae</taxon>
        <taxon>Corynascus</taxon>
    </lineage>
</organism>
<feature type="compositionally biased region" description="Low complexity" evidence="2">
    <location>
        <begin position="190"/>
        <end position="202"/>
    </location>
</feature>
<dbReference type="InterPro" id="IPR018860">
    <property type="entry name" value="APC_suCDC26"/>
</dbReference>
<comment type="caution">
    <text evidence="3">The sequence shown here is derived from an EMBL/GenBank/DDBJ whole genome shotgun (WGS) entry which is preliminary data.</text>
</comment>
<gene>
    <name evidence="3" type="ORF">C7999DRAFT_32729</name>
</gene>
<protein>
    <recommendedName>
        <fullName evidence="5">Anaphase-promoting complex, subunit CDC26</fullName>
    </recommendedName>
</protein>
<reference evidence="3" key="1">
    <citation type="journal article" date="2023" name="Mol. Phylogenet. Evol.">
        <title>Genome-scale phylogeny and comparative genomics of the fungal order Sordariales.</title>
        <authorList>
            <person name="Hensen N."/>
            <person name="Bonometti L."/>
            <person name="Westerberg I."/>
            <person name="Brannstrom I.O."/>
            <person name="Guillou S."/>
            <person name="Cros-Aarteil S."/>
            <person name="Calhoun S."/>
            <person name="Haridas S."/>
            <person name="Kuo A."/>
            <person name="Mondo S."/>
            <person name="Pangilinan J."/>
            <person name="Riley R."/>
            <person name="LaButti K."/>
            <person name="Andreopoulos B."/>
            <person name="Lipzen A."/>
            <person name="Chen C."/>
            <person name="Yan M."/>
            <person name="Daum C."/>
            <person name="Ng V."/>
            <person name="Clum A."/>
            <person name="Steindorff A."/>
            <person name="Ohm R.A."/>
            <person name="Martin F."/>
            <person name="Silar P."/>
            <person name="Natvig D.O."/>
            <person name="Lalanne C."/>
            <person name="Gautier V."/>
            <person name="Ament-Velasquez S.L."/>
            <person name="Kruys A."/>
            <person name="Hutchinson M.I."/>
            <person name="Powell A.J."/>
            <person name="Barry K."/>
            <person name="Miller A.N."/>
            <person name="Grigoriev I.V."/>
            <person name="Debuchy R."/>
            <person name="Gladieux P."/>
            <person name="Hiltunen Thoren M."/>
            <person name="Johannesson H."/>
        </authorList>
    </citation>
    <scope>NUCLEOTIDE SEQUENCE</scope>
    <source>
        <strain evidence="3">CBS 359.72</strain>
    </source>
</reference>